<evidence type="ECO:0000256" key="5">
    <source>
        <dbReference type="ARBA" id="ARBA00023136"/>
    </source>
</evidence>
<evidence type="ECO:0000256" key="4">
    <source>
        <dbReference type="ARBA" id="ARBA00022729"/>
    </source>
</evidence>
<evidence type="ECO:0000256" key="2">
    <source>
        <dbReference type="ARBA" id="ARBA00005961"/>
    </source>
</evidence>
<reference evidence="9" key="1">
    <citation type="thesis" date="2020" institute="ProQuest LLC" country="789 East Eisenhower Parkway, Ann Arbor, MI, USA">
        <title>Comparative Genomics and Chromosome Evolution.</title>
        <authorList>
            <person name="Mudd A.B."/>
        </authorList>
    </citation>
    <scope>NUCLEOTIDE SEQUENCE</scope>
    <source>
        <strain evidence="9">Female2</strain>
        <tissue evidence="9">Blood</tissue>
    </source>
</reference>
<keyword evidence="4" id="KW-0732">Signal</keyword>
<dbReference type="PANTHER" id="PTHR10269">
    <property type="entry name" value="GDNF RECEPTOR ALPHA"/>
    <property type="match status" value="1"/>
</dbReference>
<evidence type="ECO:0000256" key="3">
    <source>
        <dbReference type="ARBA" id="ARBA00022475"/>
    </source>
</evidence>
<evidence type="ECO:0000256" key="7">
    <source>
        <dbReference type="ARBA" id="ARBA00023180"/>
    </source>
</evidence>
<keyword evidence="5" id="KW-0472">Membrane</keyword>
<feature type="domain" description="GDNF/GAS1" evidence="8">
    <location>
        <begin position="28"/>
        <end position="107"/>
    </location>
</feature>
<keyword evidence="3" id="KW-1003">Cell membrane</keyword>
<gene>
    <name evidence="9" type="ORF">GDO86_009897</name>
</gene>
<evidence type="ECO:0000256" key="6">
    <source>
        <dbReference type="ARBA" id="ARBA00023170"/>
    </source>
</evidence>
<protein>
    <recommendedName>
        <fullName evidence="8">GDNF/GAS1 domain-containing protein</fullName>
    </recommendedName>
</protein>
<accession>A0A8T2JN72</accession>
<feature type="non-terminal residue" evidence="9">
    <location>
        <position position="271"/>
    </location>
</feature>
<dbReference type="Proteomes" id="UP000812440">
    <property type="component" value="Chromosome 5"/>
</dbReference>
<dbReference type="AlphaFoldDB" id="A0A8T2JN72"/>
<comment type="caution">
    <text evidence="9">The sequence shown here is derived from an EMBL/GenBank/DDBJ whole genome shotgun (WGS) entry which is preliminary data.</text>
</comment>
<keyword evidence="10" id="KW-1185">Reference proteome</keyword>
<dbReference type="InterPro" id="IPR003438">
    <property type="entry name" value="GDNF_rcpt"/>
</dbReference>
<evidence type="ECO:0000256" key="1">
    <source>
        <dbReference type="ARBA" id="ARBA00004236"/>
    </source>
</evidence>
<keyword evidence="7" id="KW-0325">Glycoprotein</keyword>
<comment type="similarity">
    <text evidence="2">Belongs to the GDNFR family.</text>
</comment>
<dbReference type="GO" id="GO:0038023">
    <property type="term" value="F:signaling receptor activity"/>
    <property type="evidence" value="ECO:0007669"/>
    <property type="project" value="InterPro"/>
</dbReference>
<feature type="domain" description="GDNF/GAS1" evidence="8">
    <location>
        <begin position="117"/>
        <end position="213"/>
    </location>
</feature>
<evidence type="ECO:0000259" key="8">
    <source>
        <dbReference type="SMART" id="SM00907"/>
    </source>
</evidence>
<dbReference type="PANTHER" id="PTHR10269:SF1">
    <property type="entry name" value="GDNF FAMILY RECEPTOR ALPHA-LIKE"/>
    <property type="match status" value="1"/>
</dbReference>
<dbReference type="InterPro" id="IPR037193">
    <property type="entry name" value="GDNF_alpha"/>
</dbReference>
<dbReference type="Pfam" id="PF02351">
    <property type="entry name" value="GDNF"/>
    <property type="match status" value="2"/>
</dbReference>
<keyword evidence="6" id="KW-0675">Receptor</keyword>
<dbReference type="EMBL" id="JAACNH010000004">
    <property type="protein sequence ID" value="KAG8444914.1"/>
    <property type="molecule type" value="Genomic_DNA"/>
</dbReference>
<name>A0A8T2JN72_9PIPI</name>
<dbReference type="GO" id="GO:0007169">
    <property type="term" value="P:cell surface receptor protein tyrosine kinase signaling pathway"/>
    <property type="evidence" value="ECO:0007669"/>
    <property type="project" value="UniProtKB-ARBA"/>
</dbReference>
<dbReference type="InterPro" id="IPR016017">
    <property type="entry name" value="GDNF/GAS1"/>
</dbReference>
<dbReference type="SUPFAM" id="SSF110035">
    <property type="entry name" value="GDNF receptor-like"/>
    <property type="match status" value="2"/>
</dbReference>
<evidence type="ECO:0000313" key="10">
    <source>
        <dbReference type="Proteomes" id="UP000812440"/>
    </source>
</evidence>
<dbReference type="SMART" id="SM00907">
    <property type="entry name" value="GDNF"/>
    <property type="match status" value="2"/>
</dbReference>
<comment type="subcellular location">
    <subcellularLocation>
        <location evidence="1">Cell membrane</location>
    </subcellularLocation>
</comment>
<feature type="non-terminal residue" evidence="9">
    <location>
        <position position="1"/>
    </location>
</feature>
<dbReference type="OrthoDB" id="8735237at2759"/>
<proteinExistence type="inferred from homology"/>
<organism evidence="9 10">
    <name type="scientific">Hymenochirus boettgeri</name>
    <name type="common">Congo dwarf clawed frog</name>
    <dbReference type="NCBI Taxonomy" id="247094"/>
    <lineage>
        <taxon>Eukaryota</taxon>
        <taxon>Metazoa</taxon>
        <taxon>Chordata</taxon>
        <taxon>Craniata</taxon>
        <taxon>Vertebrata</taxon>
        <taxon>Euteleostomi</taxon>
        <taxon>Amphibia</taxon>
        <taxon>Batrachia</taxon>
        <taxon>Anura</taxon>
        <taxon>Pipoidea</taxon>
        <taxon>Pipidae</taxon>
        <taxon>Pipinae</taxon>
        <taxon>Hymenochirus</taxon>
    </lineage>
</organism>
<evidence type="ECO:0000313" key="9">
    <source>
        <dbReference type="EMBL" id="KAG8444914.1"/>
    </source>
</evidence>
<sequence length="271" mass="30618">TDALHTNIKREWEFSALANLEFKTSMSCFEVAALCLSDQVCNRYLAALMMICKVNGNTCNITECQRTIQSFYATMPFGISQLLGLCDCNQFNEDCQRTGDVLHRNPCAIPADISTSCLNVIQSCLEDELCRLRYETFKSKCWTFVHWCGSDENCLLDINLEDLSCSGHDDCKRAYISTLGTKLHMQCTCGPELSTENQHLCRLFYHMLYSKSCFRSKDVAPPKQDLGSTALPRSSTPHQLLKSSTSISNYNMFIIAYFISVLHPEKGKNTI</sequence>
<dbReference type="GO" id="GO:0007399">
    <property type="term" value="P:nervous system development"/>
    <property type="evidence" value="ECO:0007669"/>
    <property type="project" value="TreeGrafter"/>
</dbReference>
<dbReference type="GO" id="GO:0043235">
    <property type="term" value="C:receptor complex"/>
    <property type="evidence" value="ECO:0007669"/>
    <property type="project" value="TreeGrafter"/>
</dbReference>
<dbReference type="GO" id="GO:0009897">
    <property type="term" value="C:external side of plasma membrane"/>
    <property type="evidence" value="ECO:0007669"/>
    <property type="project" value="TreeGrafter"/>
</dbReference>